<dbReference type="Pfam" id="PF09588">
    <property type="entry name" value="YqaJ"/>
    <property type="match status" value="1"/>
</dbReference>
<name>A0ABQ9J329_9CUCU</name>
<proteinExistence type="predicted"/>
<evidence type="ECO:0000313" key="3">
    <source>
        <dbReference type="Proteomes" id="UP001162164"/>
    </source>
</evidence>
<comment type="caution">
    <text evidence="2">The sequence shown here is derived from an EMBL/GenBank/DDBJ whole genome shotgun (WGS) entry which is preliminary data.</text>
</comment>
<organism evidence="2 3">
    <name type="scientific">Molorchus minor</name>
    <dbReference type="NCBI Taxonomy" id="1323400"/>
    <lineage>
        <taxon>Eukaryota</taxon>
        <taxon>Metazoa</taxon>
        <taxon>Ecdysozoa</taxon>
        <taxon>Arthropoda</taxon>
        <taxon>Hexapoda</taxon>
        <taxon>Insecta</taxon>
        <taxon>Pterygota</taxon>
        <taxon>Neoptera</taxon>
        <taxon>Endopterygota</taxon>
        <taxon>Coleoptera</taxon>
        <taxon>Polyphaga</taxon>
        <taxon>Cucujiformia</taxon>
        <taxon>Chrysomeloidea</taxon>
        <taxon>Cerambycidae</taxon>
        <taxon>Lamiinae</taxon>
        <taxon>Monochamini</taxon>
        <taxon>Molorchus</taxon>
    </lineage>
</organism>
<dbReference type="Proteomes" id="UP001162164">
    <property type="component" value="Unassembled WGS sequence"/>
</dbReference>
<dbReference type="Gene3D" id="3.90.320.10">
    <property type="match status" value="1"/>
</dbReference>
<dbReference type="SUPFAM" id="SSF52980">
    <property type="entry name" value="Restriction endonuclease-like"/>
    <property type="match status" value="1"/>
</dbReference>
<sequence>KFPESAISKHRVGRRIFTDIEPNKNELPNFNNYYEAILDKSCQSILMLEISIVEISNTNDCCKEWYSNLFNMLPETIIATTQQSEEWHVQRKYRVTGSRIYELYTYSKNQWEDKSTKYFYSKSFTNKYTKHGILYEGDAKEIFIEQTSFHVVECGMVVSHSNPWLGYSPDGIIFEGNKPIALLEIKCLYKGASRTITEVMEETKFLEKRGHKYFLKRKT</sequence>
<dbReference type="PANTHER" id="PTHR46609">
    <property type="entry name" value="EXONUCLEASE, PHAGE-TYPE/RECB, C-TERMINAL DOMAIN-CONTAINING PROTEIN"/>
    <property type="match status" value="1"/>
</dbReference>
<dbReference type="EMBL" id="JAPWTJ010001369">
    <property type="protein sequence ID" value="KAJ8972267.1"/>
    <property type="molecule type" value="Genomic_DNA"/>
</dbReference>
<dbReference type="InterPro" id="IPR051703">
    <property type="entry name" value="NF-kappa-B_Signaling_Reg"/>
</dbReference>
<protein>
    <recommendedName>
        <fullName evidence="1">YqaJ viral recombinase domain-containing protein</fullName>
    </recommendedName>
</protein>
<keyword evidence="3" id="KW-1185">Reference proteome</keyword>
<dbReference type="CDD" id="cd22343">
    <property type="entry name" value="PDDEXK_lambda_exonuclease-like"/>
    <property type="match status" value="1"/>
</dbReference>
<dbReference type="PANTHER" id="PTHR46609:SF8">
    <property type="entry name" value="YQAJ VIRAL RECOMBINASE DOMAIN-CONTAINING PROTEIN"/>
    <property type="match status" value="1"/>
</dbReference>
<evidence type="ECO:0000259" key="1">
    <source>
        <dbReference type="Pfam" id="PF09588"/>
    </source>
</evidence>
<feature type="domain" description="YqaJ viral recombinase" evidence="1">
    <location>
        <begin position="86"/>
        <end position="190"/>
    </location>
</feature>
<evidence type="ECO:0000313" key="2">
    <source>
        <dbReference type="EMBL" id="KAJ8972267.1"/>
    </source>
</evidence>
<dbReference type="InterPro" id="IPR011604">
    <property type="entry name" value="PDDEXK-like_dom_sf"/>
</dbReference>
<feature type="non-terminal residue" evidence="2">
    <location>
        <position position="1"/>
    </location>
</feature>
<gene>
    <name evidence="2" type="ORF">NQ317_004885</name>
</gene>
<reference evidence="2" key="1">
    <citation type="journal article" date="2023" name="Insect Mol. Biol.">
        <title>Genome sequencing provides insights into the evolution of gene families encoding plant cell wall-degrading enzymes in longhorned beetles.</title>
        <authorList>
            <person name="Shin N.R."/>
            <person name="Okamura Y."/>
            <person name="Kirsch R."/>
            <person name="Pauchet Y."/>
        </authorList>
    </citation>
    <scope>NUCLEOTIDE SEQUENCE</scope>
    <source>
        <strain evidence="2">MMC_N1</strain>
    </source>
</reference>
<accession>A0ABQ9J329</accession>
<dbReference type="InterPro" id="IPR011335">
    <property type="entry name" value="Restrct_endonuc-II-like"/>
</dbReference>
<dbReference type="InterPro" id="IPR019080">
    <property type="entry name" value="YqaJ_viral_recombinase"/>
</dbReference>